<accession>A0A6S5TN95</accession>
<protein>
    <submittedName>
        <fullName evidence="1">Uncharacterized protein</fullName>
    </submittedName>
</protein>
<dbReference type="EMBL" id="AP022227">
    <property type="protein sequence ID" value="BBT39543.1"/>
    <property type="molecule type" value="Genomic_DNA"/>
</dbReference>
<dbReference type="Proteomes" id="UP000515680">
    <property type="component" value="Chromosome"/>
</dbReference>
<gene>
    <name evidence="1" type="ORF">WP8W18C01_18840</name>
</gene>
<dbReference type="AlphaFoldDB" id="A0A6S5TN95"/>
<proteinExistence type="predicted"/>
<sequence length="63" mass="7495">MHENTEIRRESKRISCLSRSDPRFIVIPAGIDFFHIAERTTGRIKGFRRRHQDACDLARRLEQ</sequence>
<organism evidence="1 2">
    <name type="scientific">Pseudomonas putida</name>
    <name type="common">Arthrobacter siderocapsulatus</name>
    <dbReference type="NCBI Taxonomy" id="303"/>
    <lineage>
        <taxon>Bacteria</taxon>
        <taxon>Pseudomonadati</taxon>
        <taxon>Pseudomonadota</taxon>
        <taxon>Gammaproteobacteria</taxon>
        <taxon>Pseudomonadales</taxon>
        <taxon>Pseudomonadaceae</taxon>
        <taxon>Pseudomonas</taxon>
    </lineage>
</organism>
<reference evidence="1 2" key="1">
    <citation type="submission" date="2019-12" db="EMBL/GenBank/DDBJ databases">
        <title>complete genome sequences of Pseudomonas putida str. WP8-W18-CRE-01 isolated from wastewater treatment plant effluent.</title>
        <authorList>
            <person name="Sekizuka T."/>
            <person name="Itokawa K."/>
            <person name="Yatsu K."/>
            <person name="Inamine Y."/>
            <person name="Kuroda M."/>
        </authorList>
    </citation>
    <scope>NUCLEOTIDE SEQUENCE [LARGE SCALE GENOMIC DNA]</scope>
    <source>
        <strain evidence="1 2">WP8-W18-CRE-01</strain>
    </source>
</reference>
<evidence type="ECO:0000313" key="1">
    <source>
        <dbReference type="EMBL" id="BBT39543.1"/>
    </source>
</evidence>
<evidence type="ECO:0000313" key="2">
    <source>
        <dbReference type="Proteomes" id="UP000515680"/>
    </source>
</evidence>
<name>A0A6S5TN95_PSEPU</name>